<evidence type="ECO:0000256" key="9">
    <source>
        <dbReference type="PROSITE-ProRule" id="PRU00206"/>
    </source>
</evidence>
<evidence type="ECO:0000259" key="12">
    <source>
        <dbReference type="PROSITE" id="PS50017"/>
    </source>
</evidence>
<feature type="domain" description="TNFR-Cys" evidence="13">
    <location>
        <begin position="123"/>
        <end position="164"/>
    </location>
</feature>
<dbReference type="KEGG" id="muo:115469421"/>
<protein>
    <submittedName>
        <fullName evidence="15">Tumor necrosis factor receptor superfamily member 10A-like isoform X1</fullName>
    </submittedName>
</protein>
<evidence type="ECO:0000313" key="14">
    <source>
        <dbReference type="Proteomes" id="UP000515156"/>
    </source>
</evidence>
<evidence type="ECO:0000256" key="3">
    <source>
        <dbReference type="ARBA" id="ARBA00022729"/>
    </source>
</evidence>
<dbReference type="InterPro" id="IPR052491">
    <property type="entry name" value="TNFRSF10"/>
</dbReference>
<organism evidence="14 15">
    <name type="scientific">Microcaecilia unicolor</name>
    <dbReference type="NCBI Taxonomy" id="1415580"/>
    <lineage>
        <taxon>Eukaryota</taxon>
        <taxon>Metazoa</taxon>
        <taxon>Chordata</taxon>
        <taxon>Craniata</taxon>
        <taxon>Vertebrata</taxon>
        <taxon>Euteleostomi</taxon>
        <taxon>Amphibia</taxon>
        <taxon>Gymnophiona</taxon>
        <taxon>Siphonopidae</taxon>
        <taxon>Microcaecilia</taxon>
    </lineage>
</organism>
<evidence type="ECO:0000256" key="4">
    <source>
        <dbReference type="ARBA" id="ARBA00022737"/>
    </source>
</evidence>
<keyword evidence="6 9" id="KW-1015">Disulfide bond</keyword>
<dbReference type="Pfam" id="PF00531">
    <property type="entry name" value="Death"/>
    <property type="match status" value="1"/>
</dbReference>
<dbReference type="SMART" id="SM00005">
    <property type="entry name" value="DEATH"/>
    <property type="match status" value="1"/>
</dbReference>
<accession>A0A6P7XR96</accession>
<dbReference type="PANTHER" id="PTHR46330">
    <property type="entry name" value="TUMOR NECROSIS FACTOR RECEPTOR SUPERFAMILY MEMBER 10B"/>
    <property type="match status" value="1"/>
</dbReference>
<comment type="subcellular location">
    <subcellularLocation>
        <location evidence="1">Membrane</location>
    </subcellularLocation>
</comment>
<feature type="disulfide bond" evidence="9">
    <location>
        <begin position="146"/>
        <end position="164"/>
    </location>
</feature>
<evidence type="ECO:0000256" key="10">
    <source>
        <dbReference type="SAM" id="Phobius"/>
    </source>
</evidence>
<dbReference type="InterPro" id="IPR034024">
    <property type="entry name" value="TNFRSF10_N"/>
</dbReference>
<dbReference type="FunFam" id="2.10.50.10:FF:000004">
    <property type="entry name" value="Tumor necrosis factor receptor superfamily member 6"/>
    <property type="match status" value="1"/>
</dbReference>
<dbReference type="GO" id="GO:0004888">
    <property type="term" value="F:transmembrane signaling receptor activity"/>
    <property type="evidence" value="ECO:0007669"/>
    <property type="project" value="UniProtKB-ARBA"/>
</dbReference>
<keyword evidence="3 11" id="KW-0732">Signal</keyword>
<dbReference type="GO" id="GO:0005886">
    <property type="term" value="C:plasma membrane"/>
    <property type="evidence" value="ECO:0007669"/>
    <property type="project" value="TreeGrafter"/>
</dbReference>
<dbReference type="AlphaFoldDB" id="A0A6P7XR96"/>
<dbReference type="GO" id="GO:0036462">
    <property type="term" value="P:TRAIL-activated apoptotic signaling pathway"/>
    <property type="evidence" value="ECO:0007669"/>
    <property type="project" value="TreeGrafter"/>
</dbReference>
<dbReference type="SMART" id="SM00208">
    <property type="entry name" value="TNFR"/>
    <property type="match status" value="2"/>
</dbReference>
<dbReference type="PANTHER" id="PTHR46330:SF6">
    <property type="entry name" value="HEMATOPOIETIC DEATH RECEPTOR-RELATED"/>
    <property type="match status" value="1"/>
</dbReference>
<feature type="signal peptide" evidence="11">
    <location>
        <begin position="1"/>
        <end position="19"/>
    </location>
</feature>
<reference evidence="15" key="1">
    <citation type="submission" date="2025-08" db="UniProtKB">
        <authorList>
            <consortium name="RefSeq"/>
        </authorList>
    </citation>
    <scope>IDENTIFICATION</scope>
</reference>
<evidence type="ECO:0000259" key="13">
    <source>
        <dbReference type="PROSITE" id="PS50050"/>
    </source>
</evidence>
<sequence length="369" mass="41815">MSGILGSIALLCLVGTTVAAALPMMRDPILSHRAAWKWKRSTYDADPDFYNERGKKCKNCPAGYYVKVDCEISETSGTCAPCTEGTDYTEYPSGLSFCLPCRRCKPDEEVVSRCTSTRNTVCRCQEGYYCPPEHPCEVCLICTARCPKGKHMVRPCNATADIQCDDRTENSSSLIVGVVVAVVIVVFLIILIYIIFWKKAAVPGRRHSGSESLLWLFQFHRYKDGVFVSKGCPNILTRICGSRRSERDDNEQNRTLETRERRPLLPETGVDLRQSFSIFLNNVPFKQWKTFLRELRVSDNEISVAEQNYHGDVREQQIQLLNSWLDRTGSKASVNTLLDALCKIDLRGVAEKIEDELVQTSQYKYDTED</sequence>
<gene>
    <name evidence="15" type="primary">LOC115469421</name>
</gene>
<feature type="chain" id="PRO_5028184801" evidence="11">
    <location>
        <begin position="20"/>
        <end position="369"/>
    </location>
</feature>
<name>A0A6P7XR96_9AMPH</name>
<evidence type="ECO:0000256" key="2">
    <source>
        <dbReference type="ARBA" id="ARBA00022703"/>
    </source>
</evidence>
<evidence type="ECO:0000256" key="7">
    <source>
        <dbReference type="ARBA" id="ARBA00023170"/>
    </source>
</evidence>
<keyword evidence="10" id="KW-1133">Transmembrane helix</keyword>
<feature type="domain" description="TNFR-Cys" evidence="13">
    <location>
        <begin position="81"/>
        <end position="122"/>
    </location>
</feature>
<keyword evidence="2" id="KW-0053">Apoptosis</keyword>
<evidence type="ECO:0000256" key="8">
    <source>
        <dbReference type="ARBA" id="ARBA00023180"/>
    </source>
</evidence>
<dbReference type="PROSITE" id="PS50017">
    <property type="entry name" value="DEATH_DOMAIN"/>
    <property type="match status" value="1"/>
</dbReference>
<keyword evidence="5 10" id="KW-0472">Membrane</keyword>
<dbReference type="OrthoDB" id="8848202at2759"/>
<dbReference type="CDD" id="cd08315">
    <property type="entry name" value="Death_TRAILR_DR4_DR5"/>
    <property type="match status" value="1"/>
</dbReference>
<feature type="repeat" description="TNFR-Cys" evidence="9">
    <location>
        <begin position="81"/>
        <end position="122"/>
    </location>
</feature>
<dbReference type="GO" id="GO:0009986">
    <property type="term" value="C:cell surface"/>
    <property type="evidence" value="ECO:0007669"/>
    <property type="project" value="TreeGrafter"/>
</dbReference>
<dbReference type="InterPro" id="IPR011029">
    <property type="entry name" value="DEATH-like_dom_sf"/>
</dbReference>
<dbReference type="SUPFAM" id="SSF57586">
    <property type="entry name" value="TNF receptor-like"/>
    <property type="match status" value="2"/>
</dbReference>
<dbReference type="FunCoup" id="A0A6P7XR96">
    <property type="interactions" value="1147"/>
</dbReference>
<comment type="caution">
    <text evidence="9">Lacks conserved residue(s) required for the propagation of feature annotation.</text>
</comment>
<feature type="disulfide bond" evidence="9">
    <location>
        <begin position="101"/>
        <end position="114"/>
    </location>
</feature>
<dbReference type="CDD" id="cd10580">
    <property type="entry name" value="TNFRSF10"/>
    <property type="match status" value="1"/>
</dbReference>
<dbReference type="Gene3D" id="1.10.533.10">
    <property type="entry name" value="Death Domain, Fas"/>
    <property type="match status" value="1"/>
</dbReference>
<dbReference type="Pfam" id="PF00020">
    <property type="entry name" value="TNFR_c6"/>
    <property type="match status" value="2"/>
</dbReference>
<dbReference type="GeneID" id="115469421"/>
<dbReference type="RefSeq" id="XP_030057907.1">
    <property type="nucleotide sequence ID" value="XM_030202047.1"/>
</dbReference>
<feature type="disulfide bond" evidence="9">
    <location>
        <begin position="104"/>
        <end position="122"/>
    </location>
</feature>
<dbReference type="InterPro" id="IPR001368">
    <property type="entry name" value="TNFR/NGFR_Cys_rich_reg"/>
</dbReference>
<keyword evidence="14" id="KW-1185">Reference proteome</keyword>
<evidence type="ECO:0000256" key="5">
    <source>
        <dbReference type="ARBA" id="ARBA00023136"/>
    </source>
</evidence>
<feature type="transmembrane region" description="Helical" evidence="10">
    <location>
        <begin position="174"/>
        <end position="196"/>
    </location>
</feature>
<dbReference type="PROSITE" id="PS00652">
    <property type="entry name" value="TNFR_NGFR_1"/>
    <property type="match status" value="1"/>
</dbReference>
<evidence type="ECO:0000256" key="6">
    <source>
        <dbReference type="ARBA" id="ARBA00023157"/>
    </source>
</evidence>
<keyword evidence="4" id="KW-0677">Repeat</keyword>
<dbReference type="PROSITE" id="PS50050">
    <property type="entry name" value="TNFR_NGFR_2"/>
    <property type="match status" value="2"/>
</dbReference>
<dbReference type="InParanoid" id="A0A6P7XR96"/>
<keyword evidence="7" id="KW-0675">Receptor</keyword>
<dbReference type="InterPro" id="IPR034029">
    <property type="entry name" value="TNFRSF10A/B_death"/>
</dbReference>
<feature type="disulfide bond" evidence="9">
    <location>
        <begin position="124"/>
        <end position="139"/>
    </location>
</feature>
<evidence type="ECO:0000313" key="15">
    <source>
        <dbReference type="RefSeq" id="XP_030057907.1"/>
    </source>
</evidence>
<dbReference type="Proteomes" id="UP000515156">
    <property type="component" value="Chromosome 4"/>
</dbReference>
<proteinExistence type="predicted"/>
<dbReference type="GO" id="GO:0043065">
    <property type="term" value="P:positive regulation of apoptotic process"/>
    <property type="evidence" value="ECO:0007669"/>
    <property type="project" value="TreeGrafter"/>
</dbReference>
<feature type="domain" description="Death" evidence="12">
    <location>
        <begin position="287"/>
        <end position="357"/>
    </location>
</feature>
<keyword evidence="10" id="KW-0812">Transmembrane</keyword>
<dbReference type="SUPFAM" id="SSF47986">
    <property type="entry name" value="DEATH domain"/>
    <property type="match status" value="1"/>
</dbReference>
<evidence type="ECO:0000256" key="1">
    <source>
        <dbReference type="ARBA" id="ARBA00004370"/>
    </source>
</evidence>
<evidence type="ECO:0000256" key="11">
    <source>
        <dbReference type="SAM" id="SignalP"/>
    </source>
</evidence>
<keyword evidence="8" id="KW-0325">Glycoprotein</keyword>
<dbReference type="Gene3D" id="2.10.50.10">
    <property type="entry name" value="Tumor Necrosis Factor Receptor, subunit A, domain 2"/>
    <property type="match status" value="3"/>
</dbReference>
<feature type="repeat" description="TNFR-Cys" evidence="9">
    <location>
        <begin position="123"/>
        <end position="164"/>
    </location>
</feature>
<dbReference type="InterPro" id="IPR000488">
    <property type="entry name" value="Death_dom"/>
</dbReference>